<organism evidence="2 3">
    <name type="scientific">endosymbiont of Riftia pachyptila</name>
    <name type="common">vent Ph05</name>
    <dbReference type="NCBI Taxonomy" id="1048808"/>
    <lineage>
        <taxon>Bacteria</taxon>
        <taxon>Pseudomonadati</taxon>
        <taxon>Pseudomonadota</taxon>
        <taxon>Gammaproteobacteria</taxon>
        <taxon>sulfur-oxidizing symbionts</taxon>
    </lineage>
</organism>
<dbReference type="EMBL" id="AFOC01000003">
    <property type="protein sequence ID" value="EGV52730.1"/>
    <property type="molecule type" value="Genomic_DNA"/>
</dbReference>
<dbReference type="PANTHER" id="PTHR28008">
    <property type="entry name" value="DOMAIN PROTEIN, PUTATIVE (AFU_ORTHOLOGUE AFUA_3G10980)-RELATED"/>
    <property type="match status" value="1"/>
</dbReference>
<keyword evidence="3" id="KW-1185">Reference proteome</keyword>
<gene>
    <name evidence="2" type="ORF">Rifp1Sym_ac00170</name>
</gene>
<dbReference type="PANTHER" id="PTHR28008:SF1">
    <property type="entry name" value="DOMAIN PROTEIN, PUTATIVE (AFU_ORTHOLOGUE AFUA_3G10980)-RELATED"/>
    <property type="match status" value="1"/>
</dbReference>
<accession>G2D9E6</accession>
<evidence type="ECO:0000313" key="2">
    <source>
        <dbReference type="EMBL" id="EGV52730.1"/>
    </source>
</evidence>
<keyword evidence="1" id="KW-0812">Transmembrane</keyword>
<reference evidence="2" key="1">
    <citation type="journal article" date="2011" name="ISME J.">
        <title>The endosymbionts of the deep-sea tubeworms Riftia pachyptila and Tevnia jerichonana share an identical physiology as revealed by proteogenomic analyses.</title>
        <authorList>
            <person name="Gardebrecht A."/>
            <person name="Markert S."/>
            <person name="Felbeck H."/>
            <person name="Thuermer A."/>
            <person name="Albrecht D."/>
            <person name="Wollherr A."/>
            <person name="Kabisch J."/>
            <person name="Lehmann R."/>
            <person name="Daniel R."/>
            <person name="Liesegang H."/>
            <person name="Hecker M."/>
            <person name="Sievert S.M."/>
            <person name="Schweder T."/>
        </authorList>
    </citation>
    <scope>NUCLEOTIDE SEQUENCE [LARGE SCALE GENOMIC DNA]</scope>
</reference>
<comment type="caution">
    <text evidence="2">The sequence shown here is derived from an EMBL/GenBank/DDBJ whole genome shotgun (WGS) entry which is preliminary data.</text>
</comment>
<evidence type="ECO:0000313" key="3">
    <source>
        <dbReference type="Proteomes" id="UP000004491"/>
    </source>
</evidence>
<evidence type="ECO:0000256" key="1">
    <source>
        <dbReference type="SAM" id="Phobius"/>
    </source>
</evidence>
<evidence type="ECO:0008006" key="4">
    <source>
        <dbReference type="Google" id="ProtNLM"/>
    </source>
</evidence>
<name>G2D9E6_9GAMM</name>
<dbReference type="AlphaFoldDB" id="G2D9E6"/>
<feature type="transmembrane region" description="Helical" evidence="1">
    <location>
        <begin position="83"/>
        <end position="100"/>
    </location>
</feature>
<keyword evidence="1" id="KW-1133">Transmembrane helix</keyword>
<sequence>MRWPVSRADTGQPGRGPITPLTLGFRAALMLALLAITHLATTSIDYPMVSSVWDKLEHSSAFLCLALLSDFSFPHSRWDRRKWLPLLGYGLLIELIQHFLPDRHFSLLDLGADAIGLLVYPLLLPLLLRLPLLSRHCHTGDDQQKAAD</sequence>
<feature type="transmembrane region" description="Helical" evidence="1">
    <location>
        <begin position="106"/>
        <end position="128"/>
    </location>
</feature>
<protein>
    <recommendedName>
        <fullName evidence="4">VanZ family protein</fullName>
    </recommendedName>
</protein>
<keyword evidence="1" id="KW-0472">Membrane</keyword>
<dbReference type="Proteomes" id="UP000004491">
    <property type="component" value="Unassembled WGS sequence"/>
</dbReference>
<dbReference type="NCBIfam" id="NF037970">
    <property type="entry name" value="vanZ_1"/>
    <property type="match status" value="1"/>
</dbReference>
<proteinExistence type="predicted"/>